<dbReference type="EMBL" id="NSJF01000009">
    <property type="protein sequence ID" value="PAT33157.1"/>
    <property type="molecule type" value="Genomic_DNA"/>
</dbReference>
<name>A0A2A2A6R9_9BURK</name>
<organism evidence="2 3">
    <name type="scientific">Vandammella animalimorsus</name>
    <dbReference type="NCBI Taxonomy" id="2029117"/>
    <lineage>
        <taxon>Bacteria</taxon>
        <taxon>Pseudomonadati</taxon>
        <taxon>Pseudomonadota</taxon>
        <taxon>Betaproteobacteria</taxon>
        <taxon>Burkholderiales</taxon>
        <taxon>Comamonadaceae</taxon>
        <taxon>Vandammella</taxon>
    </lineage>
</organism>
<evidence type="ECO:0000313" key="2">
    <source>
        <dbReference type="EMBL" id="PAT33157.1"/>
    </source>
</evidence>
<feature type="transmembrane region" description="Helical" evidence="1">
    <location>
        <begin position="137"/>
        <end position="164"/>
    </location>
</feature>
<feature type="transmembrane region" description="Helical" evidence="1">
    <location>
        <begin position="103"/>
        <end position="122"/>
    </location>
</feature>
<keyword evidence="1" id="KW-0472">Membrane</keyword>
<protein>
    <recommendedName>
        <fullName evidence="4">DUF1453 domain-containing protein</fullName>
    </recommendedName>
</protein>
<dbReference type="Pfam" id="PF20327">
    <property type="entry name" value="DUF6622"/>
    <property type="match status" value="1"/>
</dbReference>
<dbReference type="RefSeq" id="WP_095550684.1">
    <property type="nucleotide sequence ID" value="NZ_NSJF01000009.1"/>
</dbReference>
<proteinExistence type="predicted"/>
<accession>A0A2A2A6R9</accession>
<comment type="caution">
    <text evidence="2">The sequence shown here is derived from an EMBL/GenBank/DDBJ whole genome shotgun (WGS) entry which is preliminary data.</text>
</comment>
<gene>
    <name evidence="2" type="ORF">CK620_13075</name>
</gene>
<dbReference type="InterPro" id="IPR046730">
    <property type="entry name" value="DUF6622"/>
</dbReference>
<feature type="transmembrane region" description="Helical" evidence="1">
    <location>
        <begin position="64"/>
        <end position="82"/>
    </location>
</feature>
<feature type="transmembrane region" description="Helical" evidence="1">
    <location>
        <begin position="39"/>
        <end position="58"/>
    </location>
</feature>
<evidence type="ECO:0008006" key="4">
    <source>
        <dbReference type="Google" id="ProtNLM"/>
    </source>
</evidence>
<sequence length="168" mass="17715">MTATELITHTPVWVWPLLAALLALGWMQTRARRVSLARALALPLVMLILTPATLVVRLAATGSLTAALAVWGAGTLGAALIGRRRALLPGEHFDAATRRLHLAGSWAPLLIILGIFCLRYAVAATQAVNPALAAQPAFVLATAALGGALNGWLVARAWALWMLARSSM</sequence>
<evidence type="ECO:0000256" key="1">
    <source>
        <dbReference type="SAM" id="Phobius"/>
    </source>
</evidence>
<evidence type="ECO:0000313" key="3">
    <source>
        <dbReference type="Proteomes" id="UP000217999"/>
    </source>
</evidence>
<keyword evidence="1" id="KW-1133">Transmembrane helix</keyword>
<dbReference type="AlphaFoldDB" id="A0A2A2A6R9"/>
<dbReference type="Proteomes" id="UP000217999">
    <property type="component" value="Unassembled WGS sequence"/>
</dbReference>
<keyword evidence="1" id="KW-0812">Transmembrane</keyword>
<reference evidence="2 3" key="1">
    <citation type="submission" date="2017-08" db="EMBL/GenBank/DDBJ databases">
        <title>WGS of Clinical strains of the CDC Group NO-1 linked to zoonotic infections in humans.</title>
        <authorList>
            <person name="Bernier A.-M."/>
            <person name="Bernard K."/>
        </authorList>
    </citation>
    <scope>NUCLEOTIDE SEQUENCE [LARGE SCALE GENOMIC DNA]</scope>
    <source>
        <strain evidence="2 3">NML03-0146</strain>
    </source>
</reference>
<feature type="transmembrane region" description="Helical" evidence="1">
    <location>
        <begin position="6"/>
        <end position="27"/>
    </location>
</feature>